<keyword evidence="3" id="KW-1185">Reference proteome</keyword>
<evidence type="ECO:0000256" key="1">
    <source>
        <dbReference type="SAM" id="MobiDB-lite"/>
    </source>
</evidence>
<feature type="region of interest" description="Disordered" evidence="1">
    <location>
        <begin position="130"/>
        <end position="161"/>
    </location>
</feature>
<dbReference type="EMBL" id="JARJCM010000003">
    <property type="protein sequence ID" value="KAJ7046159.1"/>
    <property type="molecule type" value="Genomic_DNA"/>
</dbReference>
<accession>A0AAD6TGG4</accession>
<dbReference type="AlphaFoldDB" id="A0AAD6TGG4"/>
<comment type="caution">
    <text evidence="2">The sequence shown here is derived from an EMBL/GenBank/DDBJ whole genome shotgun (WGS) entry which is preliminary data.</text>
</comment>
<organism evidence="2 3">
    <name type="scientific">Mycena alexandri</name>
    <dbReference type="NCBI Taxonomy" id="1745969"/>
    <lineage>
        <taxon>Eukaryota</taxon>
        <taxon>Fungi</taxon>
        <taxon>Dikarya</taxon>
        <taxon>Basidiomycota</taxon>
        <taxon>Agaricomycotina</taxon>
        <taxon>Agaricomycetes</taxon>
        <taxon>Agaricomycetidae</taxon>
        <taxon>Agaricales</taxon>
        <taxon>Marasmiineae</taxon>
        <taxon>Mycenaceae</taxon>
        <taxon>Mycena</taxon>
    </lineage>
</organism>
<evidence type="ECO:0000313" key="2">
    <source>
        <dbReference type="EMBL" id="KAJ7046159.1"/>
    </source>
</evidence>
<dbReference type="Proteomes" id="UP001218188">
    <property type="component" value="Unassembled WGS sequence"/>
</dbReference>
<reference evidence="2" key="1">
    <citation type="submission" date="2023-03" db="EMBL/GenBank/DDBJ databases">
        <title>Massive genome expansion in bonnet fungi (Mycena s.s.) driven by repeated elements and novel gene families across ecological guilds.</title>
        <authorList>
            <consortium name="Lawrence Berkeley National Laboratory"/>
            <person name="Harder C.B."/>
            <person name="Miyauchi S."/>
            <person name="Viragh M."/>
            <person name="Kuo A."/>
            <person name="Thoen E."/>
            <person name="Andreopoulos B."/>
            <person name="Lu D."/>
            <person name="Skrede I."/>
            <person name="Drula E."/>
            <person name="Henrissat B."/>
            <person name="Morin E."/>
            <person name="Kohler A."/>
            <person name="Barry K."/>
            <person name="LaButti K."/>
            <person name="Morin E."/>
            <person name="Salamov A."/>
            <person name="Lipzen A."/>
            <person name="Mereny Z."/>
            <person name="Hegedus B."/>
            <person name="Baldrian P."/>
            <person name="Stursova M."/>
            <person name="Weitz H."/>
            <person name="Taylor A."/>
            <person name="Grigoriev I.V."/>
            <person name="Nagy L.G."/>
            <person name="Martin F."/>
            <person name="Kauserud H."/>
        </authorList>
    </citation>
    <scope>NUCLEOTIDE SEQUENCE</scope>
    <source>
        <strain evidence="2">CBHHK200</strain>
    </source>
</reference>
<protein>
    <submittedName>
        <fullName evidence="2">Uncharacterized protein</fullName>
    </submittedName>
</protein>
<evidence type="ECO:0000313" key="3">
    <source>
        <dbReference type="Proteomes" id="UP001218188"/>
    </source>
</evidence>
<name>A0AAD6TGG4_9AGAR</name>
<feature type="compositionally biased region" description="Low complexity" evidence="1">
    <location>
        <begin position="135"/>
        <end position="157"/>
    </location>
</feature>
<proteinExistence type="predicted"/>
<sequence length="257" mass="28073">MCTYSVCELKSLLCALCSRLKVMYVSIELSSSFIPPHSPTHTTKHQWFTEFVSVELGLCSGMCFIIRILTPNLWCKFCLNSGPTGVELGQASYKLNYLSDPCLPPPTTENLHQWLDDKGKMDVDEPVHAFESDSDTYSSNSSSSSSPSGLSNGSMHSLGNISEDNEDEVYTAKMSADNPPYLLKQLPPPPNTYIQLAIVGVSIGLASSVKCCSGPEIDLVPGCRRNGTRGLKDKSRPIKASLFKTKLSARGATEHRE</sequence>
<gene>
    <name evidence="2" type="ORF">C8F04DRAFT_1173119</name>
</gene>